<sequence length="44" mass="4964">MAITNDENERTEVDGGSGIFGYYIENTTIANRSRFDPLIIGLIW</sequence>
<organism evidence="1 2">
    <name type="scientific">Propionigenium maris DSM 9537</name>
    <dbReference type="NCBI Taxonomy" id="1123000"/>
    <lineage>
        <taxon>Bacteria</taxon>
        <taxon>Fusobacteriati</taxon>
        <taxon>Fusobacteriota</taxon>
        <taxon>Fusobacteriia</taxon>
        <taxon>Fusobacteriales</taxon>
        <taxon>Fusobacteriaceae</taxon>
        <taxon>Propionigenium</taxon>
    </lineage>
</organism>
<accession>A0A9W6GNK4</accession>
<reference evidence="1" key="1">
    <citation type="submission" date="2022-12" db="EMBL/GenBank/DDBJ databases">
        <title>Reference genome sequencing for broad-spectrum identification of bacterial and archaeal isolates by mass spectrometry.</title>
        <authorList>
            <person name="Sekiguchi Y."/>
            <person name="Tourlousse D.M."/>
        </authorList>
    </citation>
    <scope>NUCLEOTIDE SEQUENCE</scope>
    <source>
        <strain evidence="1">10succ1</strain>
    </source>
</reference>
<gene>
    <name evidence="1" type="ORF">PM10SUCC1_29140</name>
</gene>
<keyword evidence="2" id="KW-1185">Reference proteome</keyword>
<evidence type="ECO:0000313" key="1">
    <source>
        <dbReference type="EMBL" id="GLI57400.1"/>
    </source>
</evidence>
<protein>
    <submittedName>
        <fullName evidence="1">Uncharacterized protein</fullName>
    </submittedName>
</protein>
<proteinExistence type="predicted"/>
<comment type="caution">
    <text evidence="1">The sequence shown here is derived from an EMBL/GenBank/DDBJ whole genome shotgun (WGS) entry which is preliminary data.</text>
</comment>
<dbReference type="Proteomes" id="UP001144471">
    <property type="component" value="Unassembled WGS sequence"/>
</dbReference>
<dbReference type="EMBL" id="BSDY01000017">
    <property type="protein sequence ID" value="GLI57400.1"/>
    <property type="molecule type" value="Genomic_DNA"/>
</dbReference>
<evidence type="ECO:0000313" key="2">
    <source>
        <dbReference type="Proteomes" id="UP001144471"/>
    </source>
</evidence>
<name>A0A9W6GNK4_9FUSO</name>
<dbReference type="AlphaFoldDB" id="A0A9W6GNK4"/>